<evidence type="ECO:0000256" key="6">
    <source>
        <dbReference type="ARBA" id="ARBA00022755"/>
    </source>
</evidence>
<dbReference type="InterPro" id="IPR022761">
    <property type="entry name" value="Fumarate_lyase_N"/>
</dbReference>
<keyword evidence="7 13" id="KW-0456">Lyase</keyword>
<dbReference type="InterPro" id="IPR008948">
    <property type="entry name" value="L-Aspartase-like"/>
</dbReference>
<evidence type="ECO:0000313" key="18">
    <source>
        <dbReference type="EMBL" id="VFK04178.1"/>
    </source>
</evidence>
<dbReference type="SUPFAM" id="SSF48557">
    <property type="entry name" value="L-aspartase-like"/>
    <property type="match status" value="1"/>
</dbReference>
<evidence type="ECO:0000256" key="8">
    <source>
        <dbReference type="ARBA" id="ARBA00024477"/>
    </source>
</evidence>
<dbReference type="NCBIfam" id="NF006764">
    <property type="entry name" value="PRK09285.1"/>
    <property type="match status" value="1"/>
</dbReference>
<dbReference type="Gene3D" id="1.20.200.10">
    <property type="entry name" value="Fumarase/aspartase (Central domain)"/>
    <property type="match status" value="1"/>
</dbReference>
<dbReference type="UniPathway" id="UPA00075">
    <property type="reaction ID" value="UER00336"/>
</dbReference>
<feature type="domain" description="Fumarate lyase N-terminal" evidence="14">
    <location>
        <begin position="14"/>
        <end position="312"/>
    </location>
</feature>
<dbReference type="GO" id="GO:0006189">
    <property type="term" value="P:'de novo' IMP biosynthetic process"/>
    <property type="evidence" value="ECO:0007669"/>
    <property type="project" value="UniProtKB-UniPathway"/>
</dbReference>
<dbReference type="InterPro" id="IPR047136">
    <property type="entry name" value="PurB_bact"/>
</dbReference>
<keyword evidence="6 13" id="KW-0658">Purine biosynthesis</keyword>
<dbReference type="Pfam" id="PF00206">
    <property type="entry name" value="Lyase_1"/>
    <property type="match status" value="1"/>
</dbReference>
<evidence type="ECO:0000256" key="3">
    <source>
        <dbReference type="ARBA" id="ARBA00008273"/>
    </source>
</evidence>
<comment type="pathway">
    <text evidence="2 13">Purine metabolism; AMP biosynthesis via de novo pathway; AMP from IMP: step 2/2.</text>
</comment>
<evidence type="ECO:0000256" key="10">
    <source>
        <dbReference type="ARBA" id="ARBA00030717"/>
    </source>
</evidence>
<protein>
    <recommendedName>
        <fullName evidence="5 12">Adenylosuccinate lyase</fullName>
        <shortName evidence="13">ASL</shortName>
        <ecNumber evidence="4 12">4.3.2.2</ecNumber>
    </recommendedName>
    <alternativeName>
        <fullName evidence="10 13">Adenylosuccinase</fullName>
    </alternativeName>
</protein>
<dbReference type="PANTHER" id="PTHR43411:SF1">
    <property type="entry name" value="ADENYLOSUCCINATE LYASE"/>
    <property type="match status" value="1"/>
</dbReference>
<reference evidence="17" key="1">
    <citation type="submission" date="2019-02" db="EMBL/GenBank/DDBJ databases">
        <authorList>
            <person name="Gruber-Vodicka R. H."/>
            <person name="Seah K. B. B."/>
        </authorList>
    </citation>
    <scope>NUCLEOTIDE SEQUENCE</scope>
    <source>
        <strain evidence="18">BECK_SA2B12</strain>
        <strain evidence="16">BECK_SA2B15</strain>
        <strain evidence="17">BECK_SA2B20</strain>
    </source>
</reference>
<dbReference type="Gene3D" id="1.10.40.30">
    <property type="entry name" value="Fumarase/aspartase (C-terminal domain)"/>
    <property type="match status" value="1"/>
</dbReference>
<evidence type="ECO:0000256" key="2">
    <source>
        <dbReference type="ARBA" id="ARBA00004734"/>
    </source>
</evidence>
<comment type="catalytic activity">
    <reaction evidence="8">
        <text>(2S)-2-[5-amino-1-(5-phospho-beta-D-ribosyl)imidazole-4-carboxamido]succinate = 5-amino-1-(5-phospho-beta-D-ribosyl)imidazole-4-carboxamide + fumarate</text>
        <dbReference type="Rhea" id="RHEA:23920"/>
        <dbReference type="ChEBI" id="CHEBI:29806"/>
        <dbReference type="ChEBI" id="CHEBI:58443"/>
        <dbReference type="ChEBI" id="CHEBI:58475"/>
        <dbReference type="EC" id="4.3.2.2"/>
    </reaction>
    <physiologicalReaction direction="left-to-right" evidence="8">
        <dbReference type="Rhea" id="RHEA:23921"/>
    </physiologicalReaction>
</comment>
<organism evidence="17">
    <name type="scientific">Candidatus Kentrum eta</name>
    <dbReference type="NCBI Taxonomy" id="2126337"/>
    <lineage>
        <taxon>Bacteria</taxon>
        <taxon>Pseudomonadati</taxon>
        <taxon>Pseudomonadota</taxon>
        <taxon>Gammaproteobacteria</taxon>
        <taxon>Candidatus Kentrum</taxon>
    </lineage>
</organism>
<dbReference type="FunFam" id="1.20.200.10:FF:000004">
    <property type="entry name" value="Adenylosuccinate lyase"/>
    <property type="match status" value="1"/>
</dbReference>
<evidence type="ECO:0000313" key="17">
    <source>
        <dbReference type="EMBL" id="VFJ99382.1"/>
    </source>
</evidence>
<comment type="catalytic activity">
    <reaction evidence="11">
        <text>N(6)-(1,2-dicarboxyethyl)-AMP = fumarate + AMP</text>
        <dbReference type="Rhea" id="RHEA:16853"/>
        <dbReference type="ChEBI" id="CHEBI:29806"/>
        <dbReference type="ChEBI" id="CHEBI:57567"/>
        <dbReference type="ChEBI" id="CHEBI:456215"/>
        <dbReference type="EC" id="4.3.2.2"/>
    </reaction>
    <physiologicalReaction direction="left-to-right" evidence="11">
        <dbReference type="Rhea" id="RHEA:16854"/>
    </physiologicalReaction>
</comment>
<name>A0A450V3J5_9GAMM</name>
<feature type="domain" description="Adenylosuccinate lyase PurB C-terminal" evidence="15">
    <location>
        <begin position="331"/>
        <end position="445"/>
    </location>
</feature>
<dbReference type="PANTHER" id="PTHR43411">
    <property type="entry name" value="ADENYLOSUCCINATE LYASE"/>
    <property type="match status" value="1"/>
</dbReference>
<evidence type="ECO:0000256" key="12">
    <source>
        <dbReference type="NCBIfam" id="TIGR00928"/>
    </source>
</evidence>
<dbReference type="EMBL" id="CAADFJ010000165">
    <property type="protein sequence ID" value="VFK04178.1"/>
    <property type="molecule type" value="Genomic_DNA"/>
</dbReference>
<dbReference type="UniPathway" id="UPA00074">
    <property type="reaction ID" value="UER00132"/>
</dbReference>
<accession>A0A450V3J5</accession>
<evidence type="ECO:0000256" key="5">
    <source>
        <dbReference type="ARBA" id="ARBA00017058"/>
    </source>
</evidence>
<dbReference type="InterPro" id="IPR000362">
    <property type="entry name" value="Fumarate_lyase_fam"/>
</dbReference>
<dbReference type="PRINTS" id="PR00149">
    <property type="entry name" value="FUMRATELYASE"/>
</dbReference>
<dbReference type="InterPro" id="IPR024083">
    <property type="entry name" value="Fumarase/histidase_N"/>
</dbReference>
<dbReference type="Pfam" id="PF08328">
    <property type="entry name" value="ASL_C"/>
    <property type="match status" value="1"/>
</dbReference>
<evidence type="ECO:0000256" key="1">
    <source>
        <dbReference type="ARBA" id="ARBA00004706"/>
    </source>
</evidence>
<dbReference type="GO" id="GO:0044208">
    <property type="term" value="P:'de novo' AMP biosynthetic process"/>
    <property type="evidence" value="ECO:0007669"/>
    <property type="project" value="UniProtKB-UniPathway"/>
</dbReference>
<dbReference type="EMBL" id="CAADFG010000158">
    <property type="protein sequence ID" value="VFJ99255.1"/>
    <property type="molecule type" value="Genomic_DNA"/>
</dbReference>
<gene>
    <name evidence="16" type="ORF">BECKH772A_GA0070896_101582</name>
    <name evidence="17" type="ORF">BECKH772B_GA0070898_101582</name>
    <name evidence="18" type="ORF">BECKH772C_GA0070978_101651</name>
</gene>
<dbReference type="EC" id="4.3.2.2" evidence="4 12"/>
<dbReference type="InterPro" id="IPR020557">
    <property type="entry name" value="Fumarate_lyase_CS"/>
</dbReference>
<comment type="similarity">
    <text evidence="3 13">Belongs to the lyase 1 family. Adenylosuccinate lyase subfamily.</text>
</comment>
<evidence type="ECO:0000256" key="4">
    <source>
        <dbReference type="ARBA" id="ARBA00012339"/>
    </source>
</evidence>
<dbReference type="Gene3D" id="1.10.275.10">
    <property type="entry name" value="Fumarase/aspartase (N-terminal domain)"/>
    <property type="match status" value="1"/>
</dbReference>
<evidence type="ECO:0000259" key="14">
    <source>
        <dbReference type="Pfam" id="PF00206"/>
    </source>
</evidence>
<evidence type="ECO:0000256" key="9">
    <source>
        <dbReference type="ARBA" id="ARBA00025012"/>
    </source>
</evidence>
<evidence type="ECO:0000256" key="7">
    <source>
        <dbReference type="ARBA" id="ARBA00023239"/>
    </source>
</evidence>
<dbReference type="PROSITE" id="PS00163">
    <property type="entry name" value="FUMARATE_LYASES"/>
    <property type="match status" value="1"/>
</dbReference>
<dbReference type="AlphaFoldDB" id="A0A450V3J5"/>
<evidence type="ECO:0000256" key="11">
    <source>
        <dbReference type="ARBA" id="ARBA00049115"/>
    </source>
</evidence>
<dbReference type="InterPro" id="IPR013539">
    <property type="entry name" value="PurB_C"/>
</dbReference>
<sequence length="455" mass="50794">MELSRLTALSPVDGRYGDKTNELQPLFSEFGLIRHRVIVEIRWLQHLARHPAIPEVPPFSPRAMAVLEKTLTEFCLDDAKSIKAIERSINHDVKAVEYFLKERLAGHGELARVREFVHFACTSEDISNLAYALMLREAKDRVLAPLMGELSNALQHLARAHADQPMLARTHGQPASPTTMGKEIANFLYRLQRQGAQLIATPILGKMNGAVGNYSAHLAAYPDVDWPSVSAEFVQGLGLQWNPYTTQIEPHDAIAEMFHILARFNTIVIDFCRDIWGYIALGYFRQRAEPGEVGSSTMPHKINPIDFENAEGNLGIANAIFHHLAGKLPISRWQRDLTDSTVLRNLGVGVAHTVIAYRACSKGLGKLQVDPMVMANDLEDAWELLAEPIQTVMRRHGVEKPYERLKELTRGRAVDRDALHDFIRGLDIPAAERERLLAMTPATYLGGAKQLAEGA</sequence>
<evidence type="ECO:0000256" key="13">
    <source>
        <dbReference type="RuleBase" id="RU361172"/>
    </source>
</evidence>
<dbReference type="InterPro" id="IPR004769">
    <property type="entry name" value="Pur_lyase"/>
</dbReference>
<dbReference type="EMBL" id="CAADFI010000158">
    <property type="protein sequence ID" value="VFJ99382.1"/>
    <property type="molecule type" value="Genomic_DNA"/>
</dbReference>
<proteinExistence type="inferred from homology"/>
<evidence type="ECO:0000259" key="15">
    <source>
        <dbReference type="Pfam" id="PF08328"/>
    </source>
</evidence>
<dbReference type="NCBIfam" id="TIGR00928">
    <property type="entry name" value="purB"/>
    <property type="match status" value="1"/>
</dbReference>
<comment type="function">
    <text evidence="9">Catalyzes two reactions in de novo purine nucleotide biosynthesis. Catalyzes the breakdown of 5-aminoimidazole- (N-succinylocarboxamide) ribotide (SAICAR or 2-[5-amino-1-(5-phospho-beta-D-ribosyl)imidazole-4-carboxamido]succinate) to 5-aminoimidazole-4-carboxamide ribotide (AICAR or 5-amino-1-(5-phospho-beta-D-ribosyl)imidazole-4-carboxamide) and fumarate, and of adenylosuccinate (ADS or N(6)-(1,2-dicarboxyethyl)-AMP) to adenosine monophosphate (AMP) and fumarate.</text>
</comment>
<dbReference type="CDD" id="cd01598">
    <property type="entry name" value="PurB"/>
    <property type="match status" value="1"/>
</dbReference>
<dbReference type="GO" id="GO:0004018">
    <property type="term" value="F:N6-(1,2-dicarboxyethyl)AMP AMP-lyase (fumarate-forming) activity"/>
    <property type="evidence" value="ECO:0007669"/>
    <property type="project" value="UniProtKB-UniRule"/>
</dbReference>
<comment type="pathway">
    <text evidence="1 13">Purine metabolism; IMP biosynthesis via de novo pathway; 5-amino-1-(5-phospho-D-ribosyl)imidazole-4-carboxamide from 5-amino-1-(5-phospho-D-ribosyl)imidazole-4-carboxylate: step 2/2.</text>
</comment>
<evidence type="ECO:0000313" key="16">
    <source>
        <dbReference type="EMBL" id="VFJ99255.1"/>
    </source>
</evidence>